<keyword evidence="2" id="KW-1185">Reference proteome</keyword>
<gene>
    <name evidence="1" type="ORF">KUF71_004078</name>
</gene>
<proteinExistence type="predicted"/>
<dbReference type="Proteomes" id="UP001219518">
    <property type="component" value="Unassembled WGS sequence"/>
</dbReference>
<name>A0AAE1L8Z7_9NEOP</name>
<sequence length="74" mass="8547">MRRPEFYLVQCAQNDPTEKCHIARRLKECFTEANYLFLLCVHPVAAEENRVNLKFQAREAEAAAAPWTPLRGGR</sequence>
<dbReference type="EMBL" id="JAHWGI010000148">
    <property type="protein sequence ID" value="KAK3910204.1"/>
    <property type="molecule type" value="Genomic_DNA"/>
</dbReference>
<reference evidence="1" key="1">
    <citation type="submission" date="2021-07" db="EMBL/GenBank/DDBJ databases">
        <authorList>
            <person name="Catto M.A."/>
            <person name="Jacobson A."/>
            <person name="Kennedy G."/>
            <person name="Labadie P."/>
            <person name="Hunt B.G."/>
            <person name="Srinivasan R."/>
        </authorList>
    </citation>
    <scope>NUCLEOTIDE SEQUENCE</scope>
    <source>
        <strain evidence="1">PL_HMW_Pooled</strain>
        <tissue evidence="1">Head</tissue>
    </source>
</reference>
<evidence type="ECO:0000313" key="2">
    <source>
        <dbReference type="Proteomes" id="UP001219518"/>
    </source>
</evidence>
<evidence type="ECO:0000313" key="1">
    <source>
        <dbReference type="EMBL" id="KAK3910204.1"/>
    </source>
</evidence>
<organism evidence="1 2">
    <name type="scientific">Frankliniella fusca</name>
    <dbReference type="NCBI Taxonomy" id="407009"/>
    <lineage>
        <taxon>Eukaryota</taxon>
        <taxon>Metazoa</taxon>
        <taxon>Ecdysozoa</taxon>
        <taxon>Arthropoda</taxon>
        <taxon>Hexapoda</taxon>
        <taxon>Insecta</taxon>
        <taxon>Pterygota</taxon>
        <taxon>Neoptera</taxon>
        <taxon>Paraneoptera</taxon>
        <taxon>Thysanoptera</taxon>
        <taxon>Terebrantia</taxon>
        <taxon>Thripoidea</taxon>
        <taxon>Thripidae</taxon>
        <taxon>Frankliniella</taxon>
    </lineage>
</organism>
<reference evidence="1" key="2">
    <citation type="journal article" date="2023" name="BMC Genomics">
        <title>Pest status, molecular evolution, and epigenetic factors derived from the genome assembly of Frankliniella fusca, a thysanopteran phytovirus vector.</title>
        <authorList>
            <person name="Catto M.A."/>
            <person name="Labadie P.E."/>
            <person name="Jacobson A.L."/>
            <person name="Kennedy G.G."/>
            <person name="Srinivasan R."/>
            <person name="Hunt B.G."/>
        </authorList>
    </citation>
    <scope>NUCLEOTIDE SEQUENCE</scope>
    <source>
        <strain evidence="1">PL_HMW_Pooled</strain>
    </source>
</reference>
<comment type="caution">
    <text evidence="1">The sequence shown here is derived from an EMBL/GenBank/DDBJ whole genome shotgun (WGS) entry which is preliminary data.</text>
</comment>
<protein>
    <submittedName>
        <fullName evidence="1">Ribonuclease P protein component</fullName>
    </submittedName>
</protein>
<accession>A0AAE1L8Z7</accession>
<dbReference type="AlphaFoldDB" id="A0AAE1L8Z7"/>